<keyword evidence="3" id="KW-0012">Acyltransferase</keyword>
<reference evidence="3 4" key="1">
    <citation type="submission" date="2024-12" db="EMBL/GenBank/DDBJ databases">
        <authorList>
            <person name="Lee Y."/>
        </authorList>
    </citation>
    <scope>NUCLEOTIDE SEQUENCE [LARGE SCALE GENOMIC DNA]</scope>
    <source>
        <strain evidence="3 4">03SUJ4</strain>
    </source>
</reference>
<dbReference type="InterPro" id="IPR050879">
    <property type="entry name" value="Acyltransferase_3"/>
</dbReference>
<dbReference type="EMBL" id="JBJYXY010000001">
    <property type="protein sequence ID" value="MFN2975396.1"/>
    <property type="molecule type" value="Genomic_DNA"/>
</dbReference>
<organism evidence="3 4">
    <name type="scientific">Terriglobus aquaticus</name>
    <dbReference type="NCBI Taxonomy" id="940139"/>
    <lineage>
        <taxon>Bacteria</taxon>
        <taxon>Pseudomonadati</taxon>
        <taxon>Acidobacteriota</taxon>
        <taxon>Terriglobia</taxon>
        <taxon>Terriglobales</taxon>
        <taxon>Acidobacteriaceae</taxon>
        <taxon>Terriglobus</taxon>
    </lineage>
</organism>
<dbReference type="EC" id="2.3.-.-" evidence="3"/>
<feature type="transmembrane region" description="Helical" evidence="1">
    <location>
        <begin position="174"/>
        <end position="196"/>
    </location>
</feature>
<keyword evidence="3" id="KW-0808">Transferase</keyword>
<keyword evidence="1" id="KW-0812">Transmembrane</keyword>
<keyword evidence="4" id="KW-1185">Reference proteome</keyword>
<accession>A0ABW9KHW9</accession>
<evidence type="ECO:0000313" key="3">
    <source>
        <dbReference type="EMBL" id="MFN2975396.1"/>
    </source>
</evidence>
<feature type="transmembrane region" description="Helical" evidence="1">
    <location>
        <begin position="94"/>
        <end position="111"/>
    </location>
</feature>
<evidence type="ECO:0000256" key="1">
    <source>
        <dbReference type="SAM" id="Phobius"/>
    </source>
</evidence>
<dbReference type="PANTHER" id="PTHR23028:SF53">
    <property type="entry name" value="ACYL_TRANSF_3 DOMAIN-CONTAINING PROTEIN"/>
    <property type="match status" value="1"/>
</dbReference>
<comment type="caution">
    <text evidence="3">The sequence shown here is derived from an EMBL/GenBank/DDBJ whole genome shotgun (WGS) entry which is preliminary data.</text>
</comment>
<dbReference type="Proteomes" id="UP001634747">
    <property type="component" value="Unassembled WGS sequence"/>
</dbReference>
<name>A0ABW9KHW9_9BACT</name>
<evidence type="ECO:0000259" key="2">
    <source>
        <dbReference type="Pfam" id="PF01757"/>
    </source>
</evidence>
<dbReference type="PANTHER" id="PTHR23028">
    <property type="entry name" value="ACETYLTRANSFERASE"/>
    <property type="match status" value="1"/>
</dbReference>
<feature type="transmembrane region" description="Helical" evidence="1">
    <location>
        <begin position="46"/>
        <end position="74"/>
    </location>
</feature>
<feature type="transmembrane region" description="Helical" evidence="1">
    <location>
        <begin position="344"/>
        <end position="365"/>
    </location>
</feature>
<sequence>MIEPSRQQAKRYYRPELDVLRFLAFLAVFAFHRMDYVPTDPVKDLWVYRVCTVGAFGVPVFFLLSAFLITELLLREEAETGQIHVRAFYVRRILRIWPLYFAVFFGLALLNRFVPGVGTDNPLAWLAFTFFSGNWYITFKGWIAGSVDPLWSISVEEQFYLLVPVLAAWGGRKALAVTSYGCLAGAYIAVFLYGLHRSPGDHGEWTNSFVHFQFFAAGTLIALVLRGRLITWSAPVRLLGMATGIACWFGAMLGFQVQSWEPQPTAGGSVAGWLLILLGTCLMFLSMLGMSEHHVPKALAYLGRISYGLYLFHSFVFFLVFEQAKSLLNRVAASLGMREMGRNAFGTIVVLVLSVVVAHLSYRYFESFFLKLKRRFTLVQARD</sequence>
<evidence type="ECO:0000313" key="4">
    <source>
        <dbReference type="Proteomes" id="UP001634747"/>
    </source>
</evidence>
<dbReference type="RefSeq" id="WP_263413076.1">
    <property type="nucleotide sequence ID" value="NZ_BAABBH010000001.1"/>
</dbReference>
<feature type="transmembrane region" description="Helical" evidence="1">
    <location>
        <begin position="270"/>
        <end position="289"/>
    </location>
</feature>
<feature type="transmembrane region" description="Helical" evidence="1">
    <location>
        <begin position="208"/>
        <end position="226"/>
    </location>
</feature>
<feature type="transmembrane region" description="Helical" evidence="1">
    <location>
        <begin position="12"/>
        <end position="34"/>
    </location>
</feature>
<feature type="transmembrane region" description="Helical" evidence="1">
    <location>
        <begin position="301"/>
        <end position="321"/>
    </location>
</feature>
<keyword evidence="1" id="KW-1133">Transmembrane helix</keyword>
<keyword evidence="1" id="KW-0472">Membrane</keyword>
<feature type="transmembrane region" description="Helical" evidence="1">
    <location>
        <begin position="238"/>
        <end position="258"/>
    </location>
</feature>
<dbReference type="Pfam" id="PF01757">
    <property type="entry name" value="Acyl_transf_3"/>
    <property type="match status" value="1"/>
</dbReference>
<feature type="transmembrane region" description="Helical" evidence="1">
    <location>
        <begin position="123"/>
        <end position="143"/>
    </location>
</feature>
<proteinExistence type="predicted"/>
<protein>
    <submittedName>
        <fullName evidence="3">Acyltransferase family protein</fullName>
        <ecNumber evidence="3">2.3.-.-</ecNumber>
    </submittedName>
</protein>
<gene>
    <name evidence="3" type="ORF">ACK2TP_06450</name>
</gene>
<dbReference type="InterPro" id="IPR002656">
    <property type="entry name" value="Acyl_transf_3_dom"/>
</dbReference>
<dbReference type="GO" id="GO:0016746">
    <property type="term" value="F:acyltransferase activity"/>
    <property type="evidence" value="ECO:0007669"/>
    <property type="project" value="UniProtKB-KW"/>
</dbReference>
<feature type="domain" description="Acyltransferase 3" evidence="2">
    <location>
        <begin position="15"/>
        <end position="358"/>
    </location>
</feature>